<dbReference type="InterPro" id="IPR000109">
    <property type="entry name" value="POT_fam"/>
</dbReference>
<evidence type="ECO:0000256" key="3">
    <source>
        <dbReference type="ARBA" id="ARBA00022692"/>
    </source>
</evidence>
<organism evidence="7 8">
    <name type="scientific">Triticum turgidum subsp. durum</name>
    <name type="common">Durum wheat</name>
    <name type="synonym">Triticum durum</name>
    <dbReference type="NCBI Taxonomy" id="4567"/>
    <lineage>
        <taxon>Eukaryota</taxon>
        <taxon>Viridiplantae</taxon>
        <taxon>Streptophyta</taxon>
        <taxon>Embryophyta</taxon>
        <taxon>Tracheophyta</taxon>
        <taxon>Spermatophyta</taxon>
        <taxon>Magnoliopsida</taxon>
        <taxon>Liliopsida</taxon>
        <taxon>Poales</taxon>
        <taxon>Poaceae</taxon>
        <taxon>BOP clade</taxon>
        <taxon>Pooideae</taxon>
        <taxon>Triticodae</taxon>
        <taxon>Triticeae</taxon>
        <taxon>Triticinae</taxon>
        <taxon>Triticum</taxon>
    </lineage>
</organism>
<evidence type="ECO:0000313" key="8">
    <source>
        <dbReference type="Proteomes" id="UP000324705"/>
    </source>
</evidence>
<dbReference type="Proteomes" id="UP000324705">
    <property type="component" value="Chromosome 2A"/>
</dbReference>
<feature type="transmembrane region" description="Helical" evidence="6">
    <location>
        <begin position="376"/>
        <end position="398"/>
    </location>
</feature>
<dbReference type="Gene3D" id="1.20.1250.20">
    <property type="entry name" value="MFS general substrate transporter like domains"/>
    <property type="match status" value="1"/>
</dbReference>
<feature type="transmembrane region" description="Helical" evidence="6">
    <location>
        <begin position="145"/>
        <end position="164"/>
    </location>
</feature>
<keyword evidence="3 6" id="KW-0812">Transmembrane</keyword>
<keyword evidence="4 6" id="KW-1133">Transmembrane helix</keyword>
<protein>
    <submittedName>
        <fullName evidence="7">Uncharacterized protein</fullName>
    </submittedName>
</protein>
<evidence type="ECO:0000256" key="4">
    <source>
        <dbReference type="ARBA" id="ARBA00022989"/>
    </source>
</evidence>
<dbReference type="InterPro" id="IPR036259">
    <property type="entry name" value="MFS_trans_sf"/>
</dbReference>
<evidence type="ECO:0000256" key="6">
    <source>
        <dbReference type="SAM" id="Phobius"/>
    </source>
</evidence>
<accession>A0A9R1R8Y5</accession>
<feature type="transmembrane region" description="Helical" evidence="6">
    <location>
        <begin position="304"/>
        <end position="325"/>
    </location>
</feature>
<feature type="transmembrane region" description="Helical" evidence="6">
    <location>
        <begin position="337"/>
        <end position="356"/>
    </location>
</feature>
<feature type="transmembrane region" description="Helical" evidence="6">
    <location>
        <begin position="21"/>
        <end position="45"/>
    </location>
</feature>
<comment type="subcellular location">
    <subcellularLocation>
        <location evidence="1">Membrane</location>
        <topology evidence="1">Multi-pass membrane protein</topology>
    </subcellularLocation>
</comment>
<dbReference type="Gramene" id="TRITD2Av1G189150.1">
    <property type="protein sequence ID" value="TRITD2Av1G189150.1"/>
    <property type="gene ID" value="TRITD2Av1G189150"/>
</dbReference>
<comment type="similarity">
    <text evidence="2">Belongs to the major facilitator superfamily. Proton-dependent oligopeptide transporter (POT/PTR) (TC 2.A.17) family.</text>
</comment>
<dbReference type="GO" id="GO:0022857">
    <property type="term" value="F:transmembrane transporter activity"/>
    <property type="evidence" value="ECO:0007669"/>
    <property type="project" value="InterPro"/>
</dbReference>
<feature type="transmembrane region" description="Helical" evidence="6">
    <location>
        <begin position="410"/>
        <end position="430"/>
    </location>
</feature>
<feature type="transmembrane region" description="Helical" evidence="6">
    <location>
        <begin position="108"/>
        <end position="133"/>
    </location>
</feature>
<dbReference type="SUPFAM" id="SSF103473">
    <property type="entry name" value="MFS general substrate transporter"/>
    <property type="match status" value="1"/>
</dbReference>
<dbReference type="EMBL" id="LT934113">
    <property type="protein sequence ID" value="VAH32649.1"/>
    <property type="molecule type" value="Genomic_DNA"/>
</dbReference>
<dbReference type="PANTHER" id="PTHR11654">
    <property type="entry name" value="OLIGOPEPTIDE TRANSPORTER-RELATED"/>
    <property type="match status" value="1"/>
</dbReference>
<dbReference type="Pfam" id="PF00854">
    <property type="entry name" value="PTR2"/>
    <property type="match status" value="1"/>
</dbReference>
<sequence>MMYGAIFIKNIIGNTSTVLQWIFIGRCFLFICPQGFILLSVQAHLPQLKPPPCNMASMDGSCEQARGFKSSIFFVALYLVALGSGCLKPNMIAHGGDQFSGSDNAKSLSTYFNSAYFSFCLGELVALTALVWVQTHSGMDVGFGISAAAMAAGLISLVSGAAFYRNKPPQGSIFTPIARVFVAAFTKRKQICPTNTGNAGVGEPARLAGSFRHGNKFRFLDKACVRDAAQQQGGNTKPESPWRLCTVSEVQQAKTLLAVTPIFACTIVFNTVLAQLQTFSVQQGSAMDTVLGGAFRVPPASLQAIPYAMLLLLVPAYELLLVPFMKRLTGTRSGITPLQRIGVGLGTVAFSMVAAATVERRRRDLSASGGRMSVLWIVPQFLVFGVSEMFTAVGLIEFFYKQACAGMQSFLTALTYCSYAFGFYLSSVLVTTVNRVTARHGGAGGWLGDNDLDKDRLDLFYWMLAALSVLNFFCYLVCARWYNSGADGSDAASAQIAAEGDAKEIS</sequence>
<name>A0A9R1R8Y5_TRITD</name>
<gene>
    <name evidence="7" type="ORF">TRITD_2Av1G189150</name>
</gene>
<evidence type="ECO:0000313" key="7">
    <source>
        <dbReference type="EMBL" id="VAH32649.1"/>
    </source>
</evidence>
<dbReference type="AlphaFoldDB" id="A0A9R1R8Y5"/>
<keyword evidence="5 6" id="KW-0472">Membrane</keyword>
<evidence type="ECO:0000256" key="5">
    <source>
        <dbReference type="ARBA" id="ARBA00023136"/>
    </source>
</evidence>
<evidence type="ECO:0000256" key="1">
    <source>
        <dbReference type="ARBA" id="ARBA00004141"/>
    </source>
</evidence>
<keyword evidence="8" id="KW-1185">Reference proteome</keyword>
<dbReference type="GO" id="GO:0016020">
    <property type="term" value="C:membrane"/>
    <property type="evidence" value="ECO:0007669"/>
    <property type="project" value="UniProtKB-SubCell"/>
</dbReference>
<reference evidence="7 8" key="1">
    <citation type="submission" date="2017-09" db="EMBL/GenBank/DDBJ databases">
        <authorList>
            <consortium name="International Durum Wheat Genome Sequencing Consortium (IDWGSC)"/>
            <person name="Milanesi L."/>
        </authorList>
    </citation>
    <scope>NUCLEOTIDE SEQUENCE [LARGE SCALE GENOMIC DNA]</scope>
    <source>
        <strain evidence="8">cv. Svevo</strain>
    </source>
</reference>
<feature type="transmembrane region" description="Helical" evidence="6">
    <location>
        <begin position="65"/>
        <end position="87"/>
    </location>
</feature>
<feature type="transmembrane region" description="Helical" evidence="6">
    <location>
        <begin position="459"/>
        <end position="478"/>
    </location>
</feature>
<evidence type="ECO:0000256" key="2">
    <source>
        <dbReference type="ARBA" id="ARBA00005982"/>
    </source>
</evidence>
<feature type="transmembrane region" description="Helical" evidence="6">
    <location>
        <begin position="256"/>
        <end position="276"/>
    </location>
</feature>
<proteinExistence type="inferred from homology"/>